<protein>
    <recommendedName>
        <fullName evidence="1">SPOR domain-containing protein</fullName>
    </recommendedName>
</protein>
<gene>
    <name evidence="2" type="ORF">GCM10010992_10840</name>
</gene>
<evidence type="ECO:0000259" key="1">
    <source>
        <dbReference type="PROSITE" id="PS51724"/>
    </source>
</evidence>
<evidence type="ECO:0000313" key="3">
    <source>
        <dbReference type="Proteomes" id="UP000620064"/>
    </source>
</evidence>
<organism evidence="2 3">
    <name type="scientific">Cloacibacterium rupense</name>
    <dbReference type="NCBI Taxonomy" id="517423"/>
    <lineage>
        <taxon>Bacteria</taxon>
        <taxon>Pseudomonadati</taxon>
        <taxon>Bacteroidota</taxon>
        <taxon>Flavobacteriia</taxon>
        <taxon>Flavobacteriales</taxon>
        <taxon>Weeksellaceae</taxon>
    </lineage>
</organism>
<keyword evidence="3" id="KW-1185">Reference proteome</keyword>
<dbReference type="EMBL" id="BMLV01000002">
    <property type="protein sequence ID" value="GGP03238.1"/>
    <property type="molecule type" value="Genomic_DNA"/>
</dbReference>
<dbReference type="InterPro" id="IPR007730">
    <property type="entry name" value="SPOR-like_dom"/>
</dbReference>
<evidence type="ECO:0000313" key="2">
    <source>
        <dbReference type="EMBL" id="GGP03238.1"/>
    </source>
</evidence>
<comment type="caution">
    <text evidence="2">The sequence shown here is derived from an EMBL/GenBank/DDBJ whole genome shotgun (WGS) entry which is preliminary data.</text>
</comment>
<sequence length="156" mass="17799">MGFYTVDAQEVVKKDTLKGTVLTMTMDSKVEGLLSDLEEKCDRMNELESKPTTKVVVNNKPKTTEEICRDNPRIMGFRIQVAVVKSNEESNEVKAYFRSKFPNIKAITDASLRPNYKILAGSYFTKQSASADLARIKQYFKEARAVEYYIFCQEGK</sequence>
<dbReference type="Proteomes" id="UP000620064">
    <property type="component" value="Unassembled WGS sequence"/>
</dbReference>
<name>A0ABQ2NN29_9FLAO</name>
<reference evidence="3" key="1">
    <citation type="journal article" date="2019" name="Int. J. Syst. Evol. Microbiol.">
        <title>The Global Catalogue of Microorganisms (GCM) 10K type strain sequencing project: providing services to taxonomists for standard genome sequencing and annotation.</title>
        <authorList>
            <consortium name="The Broad Institute Genomics Platform"/>
            <consortium name="The Broad Institute Genome Sequencing Center for Infectious Disease"/>
            <person name="Wu L."/>
            <person name="Ma J."/>
        </authorList>
    </citation>
    <scope>NUCLEOTIDE SEQUENCE [LARGE SCALE GENOMIC DNA]</scope>
    <source>
        <strain evidence="3">CGMCC 1.7656</strain>
    </source>
</reference>
<accession>A0ABQ2NN29</accession>
<proteinExistence type="predicted"/>
<feature type="domain" description="SPOR" evidence="1">
    <location>
        <begin position="71"/>
        <end position="149"/>
    </location>
</feature>
<dbReference type="PROSITE" id="PS51724">
    <property type="entry name" value="SPOR"/>
    <property type="match status" value="1"/>
</dbReference>